<dbReference type="InterPro" id="IPR011990">
    <property type="entry name" value="TPR-like_helical_dom_sf"/>
</dbReference>
<feature type="repeat" description="TPR" evidence="3">
    <location>
        <begin position="223"/>
        <end position="256"/>
    </location>
</feature>
<dbReference type="InterPro" id="IPR019734">
    <property type="entry name" value="TPR_rpt"/>
</dbReference>
<comment type="caution">
    <text evidence="4">The sequence shown here is derived from an EMBL/GenBank/DDBJ whole genome shotgun (WGS) entry which is preliminary data.</text>
</comment>
<reference evidence="4" key="1">
    <citation type="submission" date="2022-07" db="EMBL/GenBank/DDBJ databases">
        <title>Genome Sequence of Xylaria arbuscula.</title>
        <authorList>
            <person name="Buettner E."/>
        </authorList>
    </citation>
    <scope>NUCLEOTIDE SEQUENCE</scope>
    <source>
        <strain evidence="4">VT107</strain>
    </source>
</reference>
<protein>
    <recommendedName>
        <fullName evidence="6">MalT-like TPR region domain-containing protein</fullName>
    </recommendedName>
</protein>
<evidence type="ECO:0000256" key="1">
    <source>
        <dbReference type="ARBA" id="ARBA00022737"/>
    </source>
</evidence>
<dbReference type="Gene3D" id="1.25.40.10">
    <property type="entry name" value="Tetratricopeptide repeat domain"/>
    <property type="match status" value="1"/>
</dbReference>
<dbReference type="SUPFAM" id="SSF48452">
    <property type="entry name" value="TPR-like"/>
    <property type="match status" value="1"/>
</dbReference>
<proteinExistence type="predicted"/>
<dbReference type="Pfam" id="PF13424">
    <property type="entry name" value="TPR_12"/>
    <property type="match status" value="1"/>
</dbReference>
<name>A0A9W8N6M8_9PEZI</name>
<sequence length="369" mass="41925">MADQQQAFTTDVGILHKSWPQTSFLFSHGTAFWSDSDKLVAQVLSLSRTYDRNPEWNLSGNVLRDFAELLQKCGWHVCENGGFQLAEDLFASSLRICEEHAGQMPELYADALFCSGSIASDTNRFQLHMEFARRHFAQRMKVEEEKPALGLGAGMAHSEMALAYLLNSDNARISIGQLLAILHHAQALIGLERHDEAEEMLVATLQWREMKFGVDDTESFKTGYAMQVLGTVRQKQGRYSEAMDLFQKAMQNYKKTIGLSHHRLGHVLVKIADETRRLGNLTEALNLLDQALNVFESYAAAYIPETARTTFKKYLLEDELDMNRESARSSCIRADKLYWKCVSKYNGFETSLTILTLEDFDKIVAIWAR</sequence>
<evidence type="ECO:0000256" key="3">
    <source>
        <dbReference type="PROSITE-ProRule" id="PRU00339"/>
    </source>
</evidence>
<evidence type="ECO:0008006" key="6">
    <source>
        <dbReference type="Google" id="ProtNLM"/>
    </source>
</evidence>
<accession>A0A9W8N6M8</accession>
<evidence type="ECO:0000313" key="5">
    <source>
        <dbReference type="Proteomes" id="UP001148614"/>
    </source>
</evidence>
<dbReference type="Proteomes" id="UP001148614">
    <property type="component" value="Unassembled WGS sequence"/>
</dbReference>
<keyword evidence="2 3" id="KW-0802">TPR repeat</keyword>
<organism evidence="4 5">
    <name type="scientific">Xylaria arbuscula</name>
    <dbReference type="NCBI Taxonomy" id="114810"/>
    <lineage>
        <taxon>Eukaryota</taxon>
        <taxon>Fungi</taxon>
        <taxon>Dikarya</taxon>
        <taxon>Ascomycota</taxon>
        <taxon>Pezizomycotina</taxon>
        <taxon>Sordariomycetes</taxon>
        <taxon>Xylariomycetidae</taxon>
        <taxon>Xylariales</taxon>
        <taxon>Xylariaceae</taxon>
        <taxon>Xylaria</taxon>
    </lineage>
</organism>
<dbReference type="EMBL" id="JANPWZ010002246">
    <property type="protein sequence ID" value="KAJ3560452.1"/>
    <property type="molecule type" value="Genomic_DNA"/>
</dbReference>
<evidence type="ECO:0000313" key="4">
    <source>
        <dbReference type="EMBL" id="KAJ3560452.1"/>
    </source>
</evidence>
<gene>
    <name evidence="4" type="ORF">NPX13_g9297</name>
</gene>
<dbReference type="AlphaFoldDB" id="A0A9W8N6M8"/>
<dbReference type="PROSITE" id="PS50005">
    <property type="entry name" value="TPR"/>
    <property type="match status" value="1"/>
</dbReference>
<dbReference type="PANTHER" id="PTHR45641">
    <property type="entry name" value="TETRATRICOPEPTIDE REPEAT PROTEIN (AFU_ORTHOLOGUE AFUA_6G03870)"/>
    <property type="match status" value="1"/>
</dbReference>
<dbReference type="PANTHER" id="PTHR45641:SF19">
    <property type="entry name" value="NEPHROCYSTIN-3"/>
    <property type="match status" value="1"/>
</dbReference>
<keyword evidence="1" id="KW-0677">Repeat</keyword>
<keyword evidence="5" id="KW-1185">Reference proteome</keyword>
<evidence type="ECO:0000256" key="2">
    <source>
        <dbReference type="ARBA" id="ARBA00022803"/>
    </source>
</evidence>